<keyword evidence="8" id="KW-0723">Serine/threonine-protein kinase</keyword>
<dbReference type="PROSITE" id="PS00108">
    <property type="entry name" value="PROTEIN_KINASE_ST"/>
    <property type="match status" value="1"/>
</dbReference>
<keyword evidence="9" id="KW-1185">Reference proteome</keyword>
<dbReference type="Gene3D" id="3.60.40.10">
    <property type="entry name" value="PPM-type phosphatase domain"/>
    <property type="match status" value="1"/>
</dbReference>
<keyword evidence="2 4" id="KW-0378">Hydrolase</keyword>
<feature type="domain" description="PPM-type phosphatase" evidence="7">
    <location>
        <begin position="423"/>
        <end position="671"/>
    </location>
</feature>
<evidence type="ECO:0000256" key="3">
    <source>
        <dbReference type="ARBA" id="ARBA00022912"/>
    </source>
</evidence>
<dbReference type="OMA" id="HVEEWNP"/>
<dbReference type="SUPFAM" id="SSF81606">
    <property type="entry name" value="PP2C-like"/>
    <property type="match status" value="1"/>
</dbReference>
<dbReference type="InterPro" id="IPR000222">
    <property type="entry name" value="PP2C_BS"/>
</dbReference>
<dbReference type="GO" id="GO:0004674">
    <property type="term" value="F:protein serine/threonine kinase activity"/>
    <property type="evidence" value="ECO:0007669"/>
    <property type="project" value="UniProtKB-KW"/>
</dbReference>
<dbReference type="Gramene" id="CDF41111">
    <property type="protein sequence ID" value="CDF41111"/>
    <property type="gene ID" value="CHC_T00008508001"/>
</dbReference>
<dbReference type="Pfam" id="PF00481">
    <property type="entry name" value="PP2C"/>
    <property type="match status" value="1"/>
</dbReference>
<keyword evidence="3 4" id="KW-0904">Protein phosphatase</keyword>
<keyword evidence="1" id="KW-0479">Metal-binding</keyword>
<dbReference type="Proteomes" id="UP000012073">
    <property type="component" value="Unassembled WGS sequence"/>
</dbReference>
<dbReference type="Pfam" id="PF00069">
    <property type="entry name" value="Pkinase"/>
    <property type="match status" value="1"/>
</dbReference>
<evidence type="ECO:0000313" key="8">
    <source>
        <dbReference type="EMBL" id="CDF41111.1"/>
    </source>
</evidence>
<feature type="domain" description="Protein kinase" evidence="6">
    <location>
        <begin position="55"/>
        <end position="347"/>
    </location>
</feature>
<dbReference type="InterPro" id="IPR008271">
    <property type="entry name" value="Ser/Thr_kinase_AS"/>
</dbReference>
<dbReference type="PROSITE" id="PS01032">
    <property type="entry name" value="PPM_1"/>
    <property type="match status" value="1"/>
</dbReference>
<organism evidence="8 9">
    <name type="scientific">Chondrus crispus</name>
    <name type="common">Carrageen Irish moss</name>
    <name type="synonym">Polymorpha crispa</name>
    <dbReference type="NCBI Taxonomy" id="2769"/>
    <lineage>
        <taxon>Eukaryota</taxon>
        <taxon>Rhodophyta</taxon>
        <taxon>Florideophyceae</taxon>
        <taxon>Rhodymeniophycidae</taxon>
        <taxon>Gigartinales</taxon>
        <taxon>Gigartinaceae</taxon>
        <taxon>Chondrus</taxon>
    </lineage>
</organism>
<evidence type="ECO:0000313" key="9">
    <source>
        <dbReference type="Proteomes" id="UP000012073"/>
    </source>
</evidence>
<evidence type="ECO:0000256" key="5">
    <source>
        <dbReference type="SAM" id="MobiDB-lite"/>
    </source>
</evidence>
<keyword evidence="8" id="KW-0808">Transferase</keyword>
<dbReference type="PhylomeDB" id="R7QUF7"/>
<feature type="compositionally biased region" description="Low complexity" evidence="5">
    <location>
        <begin position="1"/>
        <end position="26"/>
    </location>
</feature>
<dbReference type="KEGG" id="ccp:CHC_T00008508001"/>
<dbReference type="Gene3D" id="3.30.200.20">
    <property type="entry name" value="Phosphorylase Kinase, domain 1"/>
    <property type="match status" value="1"/>
</dbReference>
<evidence type="ECO:0000259" key="6">
    <source>
        <dbReference type="PROSITE" id="PS50011"/>
    </source>
</evidence>
<dbReference type="CDD" id="cd00143">
    <property type="entry name" value="PP2Cc"/>
    <property type="match status" value="1"/>
</dbReference>
<dbReference type="SUPFAM" id="SSF56112">
    <property type="entry name" value="Protein kinase-like (PK-like)"/>
    <property type="match status" value="1"/>
</dbReference>
<dbReference type="RefSeq" id="XP_005711405.1">
    <property type="nucleotide sequence ID" value="XM_005711348.1"/>
</dbReference>
<evidence type="ECO:0000256" key="4">
    <source>
        <dbReference type="RuleBase" id="RU003465"/>
    </source>
</evidence>
<dbReference type="PANTHER" id="PTHR47992">
    <property type="entry name" value="PROTEIN PHOSPHATASE"/>
    <property type="match status" value="1"/>
</dbReference>
<reference evidence="9" key="1">
    <citation type="journal article" date="2013" name="Proc. Natl. Acad. Sci. U.S.A.">
        <title>Genome structure and metabolic features in the red seaweed Chondrus crispus shed light on evolution of the Archaeplastida.</title>
        <authorList>
            <person name="Collen J."/>
            <person name="Porcel B."/>
            <person name="Carre W."/>
            <person name="Ball S.G."/>
            <person name="Chaparro C."/>
            <person name="Tonon T."/>
            <person name="Barbeyron T."/>
            <person name="Michel G."/>
            <person name="Noel B."/>
            <person name="Valentin K."/>
            <person name="Elias M."/>
            <person name="Artiguenave F."/>
            <person name="Arun A."/>
            <person name="Aury J.M."/>
            <person name="Barbosa-Neto J.F."/>
            <person name="Bothwell J.H."/>
            <person name="Bouget F.Y."/>
            <person name="Brillet L."/>
            <person name="Cabello-Hurtado F."/>
            <person name="Capella-Gutierrez S."/>
            <person name="Charrier B."/>
            <person name="Cladiere L."/>
            <person name="Cock J.M."/>
            <person name="Coelho S.M."/>
            <person name="Colleoni C."/>
            <person name="Czjzek M."/>
            <person name="Da Silva C."/>
            <person name="Delage L."/>
            <person name="Denoeud F."/>
            <person name="Deschamps P."/>
            <person name="Dittami S.M."/>
            <person name="Gabaldon T."/>
            <person name="Gachon C.M."/>
            <person name="Groisillier A."/>
            <person name="Herve C."/>
            <person name="Jabbari K."/>
            <person name="Katinka M."/>
            <person name="Kloareg B."/>
            <person name="Kowalczyk N."/>
            <person name="Labadie K."/>
            <person name="Leblanc C."/>
            <person name="Lopez P.J."/>
            <person name="McLachlan D.H."/>
            <person name="Meslet-Cladiere L."/>
            <person name="Moustafa A."/>
            <person name="Nehr Z."/>
            <person name="Nyvall Collen P."/>
            <person name="Panaud O."/>
            <person name="Partensky F."/>
            <person name="Poulain J."/>
            <person name="Rensing S.A."/>
            <person name="Rousvoal S."/>
            <person name="Samson G."/>
            <person name="Symeonidi A."/>
            <person name="Weissenbach J."/>
            <person name="Zambounis A."/>
            <person name="Wincker P."/>
            <person name="Boyen C."/>
        </authorList>
    </citation>
    <scope>NUCLEOTIDE SEQUENCE [LARGE SCALE GENOMIC DNA]</scope>
    <source>
        <strain evidence="9">cv. Stackhouse</strain>
    </source>
</reference>
<dbReference type="InterPro" id="IPR011009">
    <property type="entry name" value="Kinase-like_dom_sf"/>
</dbReference>
<comment type="similarity">
    <text evidence="4">Belongs to the PP2C family.</text>
</comment>
<dbReference type="SMART" id="SM00220">
    <property type="entry name" value="S_TKc"/>
    <property type="match status" value="1"/>
</dbReference>
<dbReference type="EMBL" id="HG002309">
    <property type="protein sequence ID" value="CDF41111.1"/>
    <property type="molecule type" value="Genomic_DNA"/>
</dbReference>
<evidence type="ECO:0000256" key="1">
    <source>
        <dbReference type="ARBA" id="ARBA00022723"/>
    </source>
</evidence>
<dbReference type="InterPro" id="IPR001932">
    <property type="entry name" value="PPM-type_phosphatase-like_dom"/>
</dbReference>
<dbReference type="InterPro" id="IPR015655">
    <property type="entry name" value="PP2C"/>
</dbReference>
<dbReference type="GO" id="GO:0046872">
    <property type="term" value="F:metal ion binding"/>
    <property type="evidence" value="ECO:0007669"/>
    <property type="project" value="UniProtKB-KW"/>
</dbReference>
<keyword evidence="8" id="KW-0418">Kinase</keyword>
<dbReference type="STRING" id="2769.R7QUF7"/>
<dbReference type="PROSITE" id="PS51746">
    <property type="entry name" value="PPM_2"/>
    <property type="match status" value="1"/>
</dbReference>
<dbReference type="PROSITE" id="PS50011">
    <property type="entry name" value="PROTEIN_KINASE_DOM"/>
    <property type="match status" value="1"/>
</dbReference>
<accession>R7QUF7</accession>
<proteinExistence type="inferred from homology"/>
<dbReference type="Gene3D" id="1.10.510.10">
    <property type="entry name" value="Transferase(Phosphotransferase) domain 1"/>
    <property type="match status" value="1"/>
</dbReference>
<dbReference type="GeneID" id="17319142"/>
<gene>
    <name evidence="8" type="ORF">CHC_T00008508001</name>
</gene>
<dbReference type="OrthoDB" id="10264738at2759"/>
<feature type="region of interest" description="Disordered" evidence="5">
    <location>
        <begin position="1"/>
        <end position="34"/>
    </location>
</feature>
<dbReference type="InterPro" id="IPR036457">
    <property type="entry name" value="PPM-type-like_dom_sf"/>
</dbReference>
<dbReference type="SMART" id="SM00331">
    <property type="entry name" value="PP2C_SIG"/>
    <property type="match status" value="1"/>
</dbReference>
<name>R7QUF7_CHOCR</name>
<dbReference type="GO" id="GO:0005524">
    <property type="term" value="F:ATP binding"/>
    <property type="evidence" value="ECO:0007669"/>
    <property type="project" value="InterPro"/>
</dbReference>
<evidence type="ECO:0000259" key="7">
    <source>
        <dbReference type="PROSITE" id="PS51746"/>
    </source>
</evidence>
<evidence type="ECO:0000256" key="2">
    <source>
        <dbReference type="ARBA" id="ARBA00022801"/>
    </source>
</evidence>
<dbReference type="AlphaFoldDB" id="R7QUF7"/>
<sequence>MVATQTPSWSSSPSTITLPTLSQPSLKSNYPSLPPQNKMGSAEGIIWRDVHPSSLTSLEQKGEGSGASVYRGLLPSLQLHEKPMLVAMRKPRITSILALDRFEAEVRLRTRISHPNLLPLLGACTAPPEYCTISPWMDGGTLFDVLHAKAVSMSFERLVTLSLQFANAMAYMHECNLVHRDLKTANLLLDRKWENLVVADLDLAVDVNELLSAASKNGGRAVHRGPSNGRLSHMVGTLVYMAPEVLSGKPHSFAADVYAFAVTINEMATGAVPFVDRKMPVPELHTVLETRFNEVKLRGTIVKNHLRPVLARGVPEEFRELIQQCWHPDPVERPTFPQIVCLLRQILERGPKYLSNFSGSTVDIDNHLAGVSRGMRIDDCNPILTEIKSHMSAARKPIWEQKRTQSNGNGMEIDSYTMPLDITAALSSTCGSRGPDRMEDRSIVQSQLANLPNTHLFGVFDGHAGQKCSDFVAKHFAGALFRAWVNADATPESALVHAFEDVDEAFLKDAPATEESGCTALTALVVDSTLFVANAGDCRCVLGRTDGSYVDLSRDHVATDPFEKARIEARGGFVSPQGRVQGRLMVSRAMGDRSVKRFVSSTPEVLTSSISEKDDFIIMASDGLWDVVSSQEAVSMLRSTVRVPDMAAKRLALKAVELGSDDNISVVVVFFGGNKSFSYL</sequence>
<dbReference type="InterPro" id="IPR000719">
    <property type="entry name" value="Prot_kinase_dom"/>
</dbReference>
<dbReference type="GO" id="GO:0004722">
    <property type="term" value="F:protein serine/threonine phosphatase activity"/>
    <property type="evidence" value="ECO:0007669"/>
    <property type="project" value="InterPro"/>
</dbReference>
<protein>
    <submittedName>
        <fullName evidence="8">Serine/threonine protein kinase and serine/threonine protein phosphatase 2C Rhodoplastic</fullName>
    </submittedName>
</protein>
<dbReference type="SMART" id="SM00332">
    <property type="entry name" value="PP2Cc"/>
    <property type="match status" value="1"/>
</dbReference>